<dbReference type="PROSITE" id="PS50064">
    <property type="entry name" value="ZF_PARP_2"/>
    <property type="match status" value="1"/>
</dbReference>
<dbReference type="GO" id="GO:0004386">
    <property type="term" value="F:helicase activity"/>
    <property type="evidence" value="ECO:0007669"/>
    <property type="project" value="UniProtKB-KW"/>
</dbReference>
<dbReference type="PANTHER" id="PTHR45626">
    <property type="entry name" value="TRANSCRIPTION TERMINATION FACTOR 2-RELATED"/>
    <property type="match status" value="1"/>
</dbReference>
<keyword evidence="4 10" id="KW-0863">Zinc-finger</keyword>
<dbReference type="Gene3D" id="3.30.1740.10">
    <property type="entry name" value="Zinc finger, PARP-type"/>
    <property type="match status" value="1"/>
</dbReference>
<organism evidence="16">
    <name type="scientific">Aureoumbra lagunensis</name>
    <dbReference type="NCBI Taxonomy" id="44058"/>
    <lineage>
        <taxon>Eukaryota</taxon>
        <taxon>Sar</taxon>
        <taxon>Stramenopiles</taxon>
        <taxon>Ochrophyta</taxon>
        <taxon>Pelagophyceae</taxon>
        <taxon>Pelagomonadales</taxon>
        <taxon>Aureoumbra</taxon>
    </lineage>
</organism>
<name>A0A7S3NHZ0_9STRA</name>
<keyword evidence="7" id="KW-0862">Zinc</keyword>
<feature type="compositionally biased region" description="Acidic residues" evidence="11">
    <location>
        <begin position="617"/>
        <end position="626"/>
    </location>
</feature>
<feature type="compositionally biased region" description="Acidic residues" evidence="11">
    <location>
        <begin position="568"/>
        <end position="577"/>
    </location>
</feature>
<feature type="domain" description="RING-type" evidence="13">
    <location>
        <begin position="1189"/>
        <end position="1229"/>
    </location>
</feature>
<dbReference type="InterPro" id="IPR000330">
    <property type="entry name" value="SNF2_N"/>
</dbReference>
<dbReference type="GO" id="GO:0008094">
    <property type="term" value="F:ATP-dependent activity, acting on DNA"/>
    <property type="evidence" value="ECO:0007669"/>
    <property type="project" value="TreeGrafter"/>
</dbReference>
<dbReference type="PANTHER" id="PTHR45626:SF12">
    <property type="entry name" value="DNA REPAIR PROTEIN RAD16"/>
    <property type="match status" value="1"/>
</dbReference>
<feature type="domain" description="Helicase C-terminal" evidence="15">
    <location>
        <begin position="1266"/>
        <end position="1426"/>
    </location>
</feature>
<proteinExistence type="predicted"/>
<feature type="compositionally biased region" description="Low complexity" evidence="11">
    <location>
        <begin position="727"/>
        <end position="740"/>
    </location>
</feature>
<dbReference type="InterPro" id="IPR014001">
    <property type="entry name" value="Helicase_ATP-bd"/>
</dbReference>
<dbReference type="GO" id="GO:0003677">
    <property type="term" value="F:DNA binding"/>
    <property type="evidence" value="ECO:0007669"/>
    <property type="project" value="InterPro"/>
</dbReference>
<evidence type="ECO:0000259" key="12">
    <source>
        <dbReference type="PROSITE" id="PS50064"/>
    </source>
</evidence>
<feature type="compositionally biased region" description="Basic residues" evidence="11">
    <location>
        <begin position="629"/>
        <end position="653"/>
    </location>
</feature>
<dbReference type="Gene3D" id="3.40.50.300">
    <property type="entry name" value="P-loop containing nucleotide triphosphate hydrolases"/>
    <property type="match status" value="1"/>
</dbReference>
<feature type="domain" description="Helicase ATP-binding" evidence="14">
    <location>
        <begin position="771"/>
        <end position="834"/>
    </location>
</feature>
<dbReference type="SUPFAM" id="SSF52540">
    <property type="entry name" value="P-loop containing nucleoside triphosphate hydrolases"/>
    <property type="match status" value="3"/>
</dbReference>
<evidence type="ECO:0000256" key="5">
    <source>
        <dbReference type="ARBA" id="ARBA00022801"/>
    </source>
</evidence>
<dbReference type="Pfam" id="PF00176">
    <property type="entry name" value="SNF2-rel_dom"/>
    <property type="match status" value="3"/>
</dbReference>
<dbReference type="PROSITE" id="PS50089">
    <property type="entry name" value="ZF_RING_2"/>
    <property type="match status" value="2"/>
</dbReference>
<dbReference type="InterPro" id="IPR050628">
    <property type="entry name" value="SNF2_RAD54_helicase_TF"/>
</dbReference>
<feature type="compositionally biased region" description="Acidic residues" evidence="11">
    <location>
        <begin position="741"/>
        <end position="751"/>
    </location>
</feature>
<dbReference type="CDD" id="cd18793">
    <property type="entry name" value="SF2_C_SNF"/>
    <property type="match status" value="1"/>
</dbReference>
<comment type="subcellular location">
    <subcellularLocation>
        <location evidence="1">Nucleus</location>
    </subcellularLocation>
</comment>
<feature type="compositionally biased region" description="Acidic residues" evidence="11">
    <location>
        <begin position="587"/>
        <end position="606"/>
    </location>
</feature>
<feature type="compositionally biased region" description="Basic residues" evidence="11">
    <location>
        <begin position="1092"/>
        <end position="1108"/>
    </location>
</feature>
<evidence type="ECO:0000256" key="7">
    <source>
        <dbReference type="ARBA" id="ARBA00022833"/>
    </source>
</evidence>
<dbReference type="GO" id="GO:0005634">
    <property type="term" value="C:nucleus"/>
    <property type="evidence" value="ECO:0007669"/>
    <property type="project" value="UniProtKB-SubCell"/>
</dbReference>
<feature type="compositionally biased region" description="Acidic residues" evidence="11">
    <location>
        <begin position="540"/>
        <end position="553"/>
    </location>
</feature>
<evidence type="ECO:0000259" key="15">
    <source>
        <dbReference type="PROSITE" id="PS51194"/>
    </source>
</evidence>
<evidence type="ECO:0000259" key="14">
    <source>
        <dbReference type="PROSITE" id="PS51192"/>
    </source>
</evidence>
<feature type="compositionally biased region" description="Acidic residues" evidence="11">
    <location>
        <begin position="1074"/>
        <end position="1087"/>
    </location>
</feature>
<dbReference type="Gene3D" id="3.40.50.10810">
    <property type="entry name" value="Tandem AAA-ATPase domain"/>
    <property type="match status" value="2"/>
</dbReference>
<reference evidence="16" key="1">
    <citation type="submission" date="2021-01" db="EMBL/GenBank/DDBJ databases">
        <authorList>
            <person name="Corre E."/>
            <person name="Pelletier E."/>
            <person name="Niang G."/>
            <person name="Scheremetjew M."/>
            <person name="Finn R."/>
            <person name="Kale V."/>
            <person name="Holt S."/>
            <person name="Cochrane G."/>
            <person name="Meng A."/>
            <person name="Brown T."/>
            <person name="Cohen L."/>
        </authorList>
    </citation>
    <scope>NUCLEOTIDE SEQUENCE</scope>
    <source>
        <strain evidence="16">CCMP1510</strain>
    </source>
</reference>
<evidence type="ECO:0000256" key="6">
    <source>
        <dbReference type="ARBA" id="ARBA00022806"/>
    </source>
</evidence>
<dbReference type="Pfam" id="PF00271">
    <property type="entry name" value="Helicase_C"/>
    <property type="match status" value="1"/>
</dbReference>
<dbReference type="Gene3D" id="3.30.40.10">
    <property type="entry name" value="Zinc/RING finger domain, C3HC4 (zinc finger)"/>
    <property type="match status" value="2"/>
</dbReference>
<dbReference type="GO" id="GO:0008270">
    <property type="term" value="F:zinc ion binding"/>
    <property type="evidence" value="ECO:0007669"/>
    <property type="project" value="UniProtKB-KW"/>
</dbReference>
<evidence type="ECO:0000256" key="4">
    <source>
        <dbReference type="ARBA" id="ARBA00022771"/>
    </source>
</evidence>
<dbReference type="InterPro" id="IPR001510">
    <property type="entry name" value="Znf_PARP"/>
</dbReference>
<evidence type="ECO:0000256" key="10">
    <source>
        <dbReference type="PROSITE-ProRule" id="PRU00175"/>
    </source>
</evidence>
<dbReference type="SMART" id="SM01336">
    <property type="entry name" value="zf-PARP"/>
    <property type="match status" value="1"/>
</dbReference>
<dbReference type="Pfam" id="PF13920">
    <property type="entry name" value="zf-C3HC4_3"/>
    <property type="match status" value="1"/>
</dbReference>
<keyword evidence="3" id="KW-0547">Nucleotide-binding</keyword>
<dbReference type="InterPro" id="IPR001650">
    <property type="entry name" value="Helicase_C-like"/>
</dbReference>
<dbReference type="SUPFAM" id="SSF57716">
    <property type="entry name" value="Glucocorticoid receptor-like (DNA-binding domain)"/>
    <property type="match status" value="1"/>
</dbReference>
<evidence type="ECO:0000256" key="3">
    <source>
        <dbReference type="ARBA" id="ARBA00022741"/>
    </source>
</evidence>
<evidence type="ECO:0000256" key="9">
    <source>
        <dbReference type="ARBA" id="ARBA00023242"/>
    </source>
</evidence>
<sequence>MPREYCVIENCRNCGRSCWAEMEYVDYYRPTTRKFFYVEMAKSGQSCCTRGCGELIARSTIRLGAPIRDSRGCYGFINAWTHLECTLLNEARACSEDGEIIPERDVYGFDRLPPQLQAVVRAELAKEDREADRILDPNDSAFLKQRALPRVKPPSSICAPLLPYQEEGFGWLREREATDKKAILSDEMGMGKTLQAVALLAADQKSSKKKGTNDSRCIKIDHGELLEGRADDENDESRHDLAAYSLGQTTLVVVPSSALWQWHDEIVRFWVKTRDTPAPQVLVYYQNRDNFTPKDLAQYDVVLTTYPVLEIEFRKQVDVSKLTCKFCRKKMLPRKLKSHLKYQCGPFAQRTVKQALTKRGRSDVSLPVAQNFISTPGLETFLTLTYNDFVDSRGYNSDQIRAMQLSHWESMSSAERQQYANIANSQMGTKTPKPKKLTSSVNTPSRIYQDLMNEAGREQEIQSRFAKGSGISSSKKKKNSTGETVFIIPKKPHVTPDTDKSIFSDDDEMLNVAPRRASSRERKSVNRYVPPCKDTQDRMEIDEEENGLADDENEGHFKKASKRKGVTDWDDDDEYVPEVEKGKEEIIVIDDSEDDSEDEMDEDDFVENFTQKAPIVIDDDDDDEELPVSKKKKAAVSSKKKPAVLSKRALKKKAKEEKALKDAQVAAQAKAAEDERIANIDALVNEAIMYNFNAAAEKRKSKKKKKKRTKKPSSASKKKAKKKAAADESSCDSFDNSDNSESSDAELSDDENIGFAPEGLVKDLEGVDLRSSLLHCIQWRRIILDEAHRIKGFTSSTAKAAFALRAESRLCLTGTPLQNRVKELQSLVRFLRIEPYAYYFCNKKGCDCKMLHWGFGSRGAFCEFCGHTPMMHYNYFNRKILKPIEQAGYAGAGARAMRDLRANIINEYMLRRTKLERQKDLELPPLTVKTIKLKLSRQERDFYEAIYKKTTTTFSSYVKSNSAMHNVAHIFELLSGLRQSVDHPYLFIYASKFDDDEIMKEMRLSQQGGADICAKCNQPVLALEAVQLGCDHIVHRDCGEEICEQAQAEDETPYCPICYQKYSVKLDKVRGLLDDDDDDDDEEEDPLGEVSKKKKPAAKVSSSKKRTPHTKETDTKKKVKQTEKTINKGLRTLGVLNKSDAVPLPDLAQNINDDDDDIDMENEQELPEFTTIGLSNNPEAAKSAMDNTCNVCFDAVRDTVLYPCGHACVCRACIEEIRAHRDNRCPMCRTTIRKFKEVDALSGGARLGRNTILHKVDMSKWVSSSKLEAIHKAIIEARQKQEDAKVIVFSQYRSFIDIIEWRLRFGGIRLVKLMGDMPLIERKSVLEKFKTDPSIAVILLSLKAGGEGLNLQVASHVLLCEPWWNPAVEAQAFQRAHRIGQTRQVTALRFITEDTIEAKMDDLQDKKRKVFEGTIDGSGASFNKLSMEDLEFLFSR</sequence>
<gene>
    <name evidence="16" type="ORF">ALAG00032_LOCUS9687</name>
</gene>
<dbReference type="SUPFAM" id="SSF57850">
    <property type="entry name" value="RING/U-box"/>
    <property type="match status" value="2"/>
</dbReference>
<keyword evidence="2" id="KW-0479">Metal-binding</keyword>
<accession>A0A7S3NHZ0</accession>
<dbReference type="EMBL" id="HBIJ01014443">
    <property type="protein sequence ID" value="CAE0368924.1"/>
    <property type="molecule type" value="Transcribed_RNA"/>
</dbReference>
<dbReference type="SMART" id="SM00487">
    <property type="entry name" value="DEXDc"/>
    <property type="match status" value="1"/>
</dbReference>
<keyword evidence="9" id="KW-0539">Nucleus</keyword>
<dbReference type="InterPro" id="IPR049730">
    <property type="entry name" value="SNF2/RAD54-like_C"/>
</dbReference>
<evidence type="ECO:0000256" key="1">
    <source>
        <dbReference type="ARBA" id="ARBA00004123"/>
    </source>
</evidence>
<dbReference type="GO" id="GO:0006289">
    <property type="term" value="P:nucleotide-excision repair"/>
    <property type="evidence" value="ECO:0007669"/>
    <property type="project" value="TreeGrafter"/>
</dbReference>
<dbReference type="PROSITE" id="PS51194">
    <property type="entry name" value="HELICASE_CTER"/>
    <property type="match status" value="1"/>
</dbReference>
<dbReference type="InterPro" id="IPR036957">
    <property type="entry name" value="Znf_PARP_sf"/>
</dbReference>
<keyword evidence="6" id="KW-0347">Helicase</keyword>
<feature type="region of interest" description="Disordered" evidence="11">
    <location>
        <begin position="514"/>
        <end position="673"/>
    </location>
</feature>
<evidence type="ECO:0000313" key="16">
    <source>
        <dbReference type="EMBL" id="CAE0368924.1"/>
    </source>
</evidence>
<keyword evidence="8" id="KW-0067">ATP-binding</keyword>
<feature type="domain" description="RING-type" evidence="13">
    <location>
        <begin position="1013"/>
        <end position="1058"/>
    </location>
</feature>
<evidence type="ECO:0000256" key="2">
    <source>
        <dbReference type="ARBA" id="ARBA00022723"/>
    </source>
</evidence>
<dbReference type="GO" id="GO:0005524">
    <property type="term" value="F:ATP binding"/>
    <property type="evidence" value="ECO:0007669"/>
    <property type="project" value="UniProtKB-KW"/>
</dbReference>
<dbReference type="SMART" id="SM00490">
    <property type="entry name" value="HELICc"/>
    <property type="match status" value="1"/>
</dbReference>
<evidence type="ECO:0000256" key="11">
    <source>
        <dbReference type="SAM" id="MobiDB-lite"/>
    </source>
</evidence>
<dbReference type="InterPro" id="IPR027417">
    <property type="entry name" value="P-loop_NTPase"/>
</dbReference>
<dbReference type="GO" id="GO:0016787">
    <property type="term" value="F:hydrolase activity"/>
    <property type="evidence" value="ECO:0007669"/>
    <property type="project" value="UniProtKB-KW"/>
</dbReference>
<dbReference type="PROSITE" id="PS51192">
    <property type="entry name" value="HELICASE_ATP_BIND_1"/>
    <property type="match status" value="1"/>
</dbReference>
<dbReference type="InterPro" id="IPR013083">
    <property type="entry name" value="Znf_RING/FYVE/PHD"/>
</dbReference>
<feature type="compositionally biased region" description="Basic and acidic residues" evidence="11">
    <location>
        <begin position="1109"/>
        <end position="1123"/>
    </location>
</feature>
<feature type="region of interest" description="Disordered" evidence="11">
    <location>
        <begin position="1073"/>
        <end position="1123"/>
    </location>
</feature>
<feature type="region of interest" description="Disordered" evidence="11">
    <location>
        <begin position="696"/>
        <end position="751"/>
    </location>
</feature>
<dbReference type="InterPro" id="IPR038718">
    <property type="entry name" value="SNF2-like_sf"/>
</dbReference>
<keyword evidence="5" id="KW-0378">Hydrolase</keyword>
<protein>
    <submittedName>
        <fullName evidence="16">Uncharacterized protein</fullName>
    </submittedName>
</protein>
<dbReference type="InterPro" id="IPR001841">
    <property type="entry name" value="Znf_RING"/>
</dbReference>
<feature type="domain" description="PARP-type" evidence="12">
    <location>
        <begin position="36"/>
        <end position="128"/>
    </location>
</feature>
<evidence type="ECO:0000259" key="13">
    <source>
        <dbReference type="PROSITE" id="PS50089"/>
    </source>
</evidence>
<evidence type="ECO:0000256" key="8">
    <source>
        <dbReference type="ARBA" id="ARBA00022840"/>
    </source>
</evidence>
<feature type="compositionally biased region" description="Basic residues" evidence="11">
    <location>
        <begin position="699"/>
        <end position="723"/>
    </location>
</feature>
<dbReference type="SMART" id="SM00184">
    <property type="entry name" value="RING"/>
    <property type="match status" value="2"/>
</dbReference>